<evidence type="ECO:0000256" key="2">
    <source>
        <dbReference type="ARBA" id="ARBA00022553"/>
    </source>
</evidence>
<evidence type="ECO:0000259" key="3">
    <source>
        <dbReference type="Pfam" id="PF00501"/>
    </source>
</evidence>
<evidence type="ECO:0000259" key="4">
    <source>
        <dbReference type="Pfam" id="PF07993"/>
    </source>
</evidence>
<dbReference type="PROSITE" id="PS00455">
    <property type="entry name" value="AMP_BINDING"/>
    <property type="match status" value="1"/>
</dbReference>
<dbReference type="AlphaFoldDB" id="A0A8J4PZR1"/>
<dbReference type="InterPro" id="IPR025110">
    <property type="entry name" value="AMP-bd_C"/>
</dbReference>
<dbReference type="EMBL" id="AJWJ01000106">
    <property type="protein sequence ID" value="KAF2075279.1"/>
    <property type="molecule type" value="Genomic_DNA"/>
</dbReference>
<proteinExistence type="predicted"/>
<keyword evidence="1" id="KW-0596">Phosphopantetheine</keyword>
<feature type="domain" description="AMP-binding enzyme C-terminal" evidence="5">
    <location>
        <begin position="473"/>
        <end position="559"/>
    </location>
</feature>
<evidence type="ECO:0008006" key="8">
    <source>
        <dbReference type="Google" id="ProtNLM"/>
    </source>
</evidence>
<dbReference type="SUPFAM" id="SSF56801">
    <property type="entry name" value="Acetyl-CoA synthetase-like"/>
    <property type="match status" value="1"/>
</dbReference>
<accession>A0A8J4PZR1</accession>
<comment type="caution">
    <text evidence="6">The sequence shown here is derived from an EMBL/GenBank/DDBJ whole genome shotgun (WGS) entry which is preliminary data.</text>
</comment>
<dbReference type="OrthoDB" id="20372at2759"/>
<dbReference type="InterPro" id="IPR020845">
    <property type="entry name" value="AMP-binding_CS"/>
</dbReference>
<name>A0A8J4PZR1_9MYCE</name>
<keyword evidence="7" id="KW-1185">Reference proteome</keyword>
<gene>
    <name evidence="6" type="ORF">CYY_003408</name>
</gene>
<dbReference type="InterPro" id="IPR013120">
    <property type="entry name" value="FAR_NAD-bd"/>
</dbReference>
<dbReference type="SUPFAM" id="SSF51735">
    <property type="entry name" value="NAD(P)-binding Rossmann-fold domains"/>
    <property type="match status" value="1"/>
</dbReference>
<evidence type="ECO:0000313" key="6">
    <source>
        <dbReference type="EMBL" id="KAF2075279.1"/>
    </source>
</evidence>
<dbReference type="Gene3D" id="3.40.50.12780">
    <property type="entry name" value="N-terminal domain of ligase-like"/>
    <property type="match status" value="1"/>
</dbReference>
<evidence type="ECO:0000313" key="7">
    <source>
        <dbReference type="Proteomes" id="UP000695562"/>
    </source>
</evidence>
<dbReference type="PANTHER" id="PTHR44845:SF6">
    <property type="entry name" value="BETA-ALANINE-ACTIVATING ENZYME"/>
    <property type="match status" value="1"/>
</dbReference>
<dbReference type="Gene3D" id="3.30.300.30">
    <property type="match status" value="1"/>
</dbReference>
<dbReference type="Pfam" id="PF00501">
    <property type="entry name" value="AMP-binding"/>
    <property type="match status" value="1"/>
</dbReference>
<dbReference type="PANTHER" id="PTHR44845">
    <property type="entry name" value="CARRIER DOMAIN-CONTAINING PROTEIN"/>
    <property type="match status" value="1"/>
</dbReference>
<dbReference type="Pfam" id="PF13193">
    <property type="entry name" value="AMP-binding_C"/>
    <property type="match status" value="1"/>
</dbReference>
<sequence length="1055" mass="119864">MTTTDYISFINYFKNNIKNNNNACDLKALEYIKFNNSSSSISDSNNESLSFKQVDRYSDNLSLLLNRILKLEQQHNHSQQAIVVGVYMNHSFELILSILSIFKLNLIYLPLDPSYPIDRLLYMIENSDCKYIITTKSFHHCCNNLSSQQQQQQSLTSINNSNNNNFHIICIDCYRQEIYNDSSSFKEIENKKQDSAYLIYTSGSTGKPKGVLVSHLGIVDFLLHQITTFGFKSAHTRLFQSLPICFDASLSEIGTSLLGLCTLVIPFTPEDGNLIRGSSDNFINTLCRESITSAMISPSFLSQLSVQSYDLKQPPLESIVIGGEVCPLHVLVEWRKRLDIVNVYGPTEATVCTTTLQIKRSLVTNDTDDLVSLGSVVPNLHLYLLDNNMELIKENGAEGELYIGGNGVAKEYFKAPELTSKSFVDNPFLADGSKMFKTGDWGKMLDFHSNRIQFKGRIDNQIKMAGSRIELDEIARVLEQHNEIQRAVVDVKTVSDEKVIVAYVILKQLSCKITIPETNTSNTLLSRQLKDFLKKSLPTYMIPNHFVSMNSFPQNSNEKIDKSKLPLPVIATTLDQDQYGVNILFNDLTSREKLMELLKKVIENILLCPIGSSDDLIYSYGLTSINCMRIIQSCKSNYGINLSVFQIYTKRSIDCIVDDIILQSKSSNNNNDKHFEKSIIDLIQFTKSFQYDKKTVLNSNNSKRNNNDVGKSILITGSTGFLGSSITNSLLEKLNDSNFYLLVRDVDKARLKFKSSNNIKFIKGDISDNLFGMDREQWSQLTNNITHVIHLAAHVDLTLPFDQIVGSNVKSMYQMLNFIQQSPNFIQFDYVSTLSTILSDSFVWKSDSIVNLTAPINKSEKDVIYGGYAQTKWISEFILEEFKNNNPDSNIQINIHRPAMICNSIVENIVFNNSDNTNTSRVGHQNYLDKFIQSCMKMKSFPNLPKSIETDVTDIKLFTFEFIKNINASYNSNNNNNNNSSNSINSIQYYAYHDKSISLIELFKDQTNYTMVSVQEWISSIDHNSPFYPFLFLLNPNNLDIFERILFPGNKLKLN</sequence>
<evidence type="ECO:0000259" key="5">
    <source>
        <dbReference type="Pfam" id="PF13193"/>
    </source>
</evidence>
<dbReference type="InterPro" id="IPR042099">
    <property type="entry name" value="ANL_N_sf"/>
</dbReference>
<keyword evidence="2" id="KW-0597">Phosphoprotein</keyword>
<dbReference type="InterPro" id="IPR000873">
    <property type="entry name" value="AMP-dep_synth/lig_dom"/>
</dbReference>
<dbReference type="CDD" id="cd05930">
    <property type="entry name" value="A_NRPS"/>
    <property type="match status" value="1"/>
</dbReference>
<dbReference type="InterPro" id="IPR036291">
    <property type="entry name" value="NAD(P)-bd_dom_sf"/>
</dbReference>
<protein>
    <recommendedName>
        <fullName evidence="8">Carrier domain-containing protein</fullName>
    </recommendedName>
</protein>
<dbReference type="Pfam" id="PF07993">
    <property type="entry name" value="NAD_binding_4"/>
    <property type="match status" value="1"/>
</dbReference>
<evidence type="ECO:0000256" key="1">
    <source>
        <dbReference type="ARBA" id="ARBA00022450"/>
    </source>
</evidence>
<reference evidence="6" key="1">
    <citation type="submission" date="2020-01" db="EMBL/GenBank/DDBJ databases">
        <title>Development of genomics and gene disruption for Polysphondylium violaceum indicates a role for the polyketide synthase stlB in stalk morphogenesis.</title>
        <authorList>
            <person name="Narita B."/>
            <person name="Kawabe Y."/>
            <person name="Kin K."/>
            <person name="Saito T."/>
            <person name="Gibbs R."/>
            <person name="Kuspa A."/>
            <person name="Muzny D."/>
            <person name="Queller D."/>
            <person name="Richards S."/>
            <person name="Strassman J."/>
            <person name="Sucgang R."/>
            <person name="Worley K."/>
            <person name="Schaap P."/>
        </authorList>
    </citation>
    <scope>NUCLEOTIDE SEQUENCE</scope>
    <source>
        <strain evidence="6">QSvi11</strain>
    </source>
</reference>
<dbReference type="Proteomes" id="UP000695562">
    <property type="component" value="Unassembled WGS sequence"/>
</dbReference>
<dbReference type="Gene3D" id="3.40.50.720">
    <property type="entry name" value="NAD(P)-binding Rossmann-like Domain"/>
    <property type="match status" value="1"/>
</dbReference>
<dbReference type="InterPro" id="IPR045851">
    <property type="entry name" value="AMP-bd_C_sf"/>
</dbReference>
<feature type="domain" description="Thioester reductase (TE)" evidence="4">
    <location>
        <begin position="715"/>
        <end position="948"/>
    </location>
</feature>
<feature type="domain" description="AMP-dependent synthetase/ligase" evidence="3">
    <location>
        <begin position="44"/>
        <end position="413"/>
    </location>
</feature>
<organism evidence="6 7">
    <name type="scientific">Polysphondylium violaceum</name>
    <dbReference type="NCBI Taxonomy" id="133409"/>
    <lineage>
        <taxon>Eukaryota</taxon>
        <taxon>Amoebozoa</taxon>
        <taxon>Evosea</taxon>
        <taxon>Eumycetozoa</taxon>
        <taxon>Dictyostelia</taxon>
        <taxon>Dictyosteliales</taxon>
        <taxon>Dictyosteliaceae</taxon>
        <taxon>Polysphondylium</taxon>
    </lineage>
</organism>